<organism evidence="6 7">
    <name type="scientific">Stenotrophomonas koreensis</name>
    <dbReference type="NCBI Taxonomy" id="266128"/>
    <lineage>
        <taxon>Bacteria</taxon>
        <taxon>Pseudomonadati</taxon>
        <taxon>Pseudomonadota</taxon>
        <taxon>Gammaproteobacteria</taxon>
        <taxon>Lysobacterales</taxon>
        <taxon>Lysobacteraceae</taxon>
        <taxon>Stenotrophomonas</taxon>
    </lineage>
</organism>
<dbReference type="GO" id="GO:0016020">
    <property type="term" value="C:membrane"/>
    <property type="evidence" value="ECO:0007669"/>
    <property type="project" value="UniProtKB-SubCell"/>
</dbReference>
<comment type="caution">
    <text evidence="6">The sequence shown here is derived from an EMBL/GenBank/DDBJ whole genome shotgun (WGS) entry which is preliminary data.</text>
</comment>
<keyword evidence="7" id="KW-1185">Reference proteome</keyword>
<dbReference type="InterPro" id="IPR023352">
    <property type="entry name" value="MAPEG-like_dom_sf"/>
</dbReference>
<dbReference type="RefSeq" id="WP_057666271.1">
    <property type="nucleotide sequence ID" value="NZ_LDJH01000015.1"/>
</dbReference>
<evidence type="ECO:0000313" key="6">
    <source>
        <dbReference type="EMBL" id="KRG57483.1"/>
    </source>
</evidence>
<protein>
    <submittedName>
        <fullName evidence="6">Membrane protein</fullName>
    </submittedName>
</protein>
<dbReference type="Proteomes" id="UP000051254">
    <property type="component" value="Unassembled WGS sequence"/>
</dbReference>
<dbReference type="PANTHER" id="PTHR35371">
    <property type="entry name" value="INNER MEMBRANE PROTEIN"/>
    <property type="match status" value="1"/>
</dbReference>
<dbReference type="PANTHER" id="PTHR35371:SF1">
    <property type="entry name" value="BLR7753 PROTEIN"/>
    <property type="match status" value="1"/>
</dbReference>
<dbReference type="Pfam" id="PF01124">
    <property type="entry name" value="MAPEG"/>
    <property type="match status" value="1"/>
</dbReference>
<evidence type="ECO:0000256" key="2">
    <source>
        <dbReference type="ARBA" id="ARBA00022692"/>
    </source>
</evidence>
<evidence type="ECO:0000313" key="7">
    <source>
        <dbReference type="Proteomes" id="UP000051254"/>
    </source>
</evidence>
<dbReference type="EMBL" id="LDJH01000015">
    <property type="protein sequence ID" value="KRG57483.1"/>
    <property type="molecule type" value="Genomic_DNA"/>
</dbReference>
<evidence type="ECO:0000256" key="3">
    <source>
        <dbReference type="ARBA" id="ARBA00022989"/>
    </source>
</evidence>
<dbReference type="InterPro" id="IPR001129">
    <property type="entry name" value="Membr-assoc_MAPEG"/>
</dbReference>
<dbReference type="Gene3D" id="1.20.120.550">
    <property type="entry name" value="Membrane associated eicosanoid/glutathione metabolism-like domain"/>
    <property type="match status" value="1"/>
</dbReference>
<reference evidence="6 7" key="1">
    <citation type="submission" date="2015-05" db="EMBL/GenBank/DDBJ databases">
        <title>Genome sequencing and analysis of members of genus Stenotrophomonas.</title>
        <authorList>
            <person name="Patil P.P."/>
            <person name="Midha S."/>
            <person name="Patil P.B."/>
        </authorList>
    </citation>
    <scope>NUCLEOTIDE SEQUENCE [LARGE SCALE GENOMIC DNA]</scope>
    <source>
        <strain evidence="6 7">DSM 17805</strain>
    </source>
</reference>
<dbReference type="PATRIC" id="fig|266128.3.peg.810"/>
<feature type="transmembrane region" description="Helical" evidence="5">
    <location>
        <begin position="113"/>
        <end position="130"/>
    </location>
</feature>
<evidence type="ECO:0000256" key="1">
    <source>
        <dbReference type="ARBA" id="ARBA00004370"/>
    </source>
</evidence>
<keyword evidence="2 5" id="KW-0812">Transmembrane</keyword>
<dbReference type="AlphaFoldDB" id="A0A0R0BK73"/>
<evidence type="ECO:0000256" key="5">
    <source>
        <dbReference type="SAM" id="Phobius"/>
    </source>
</evidence>
<comment type="subcellular location">
    <subcellularLocation>
        <location evidence="1">Membrane</location>
    </subcellularLocation>
</comment>
<keyword evidence="4 5" id="KW-0472">Membrane</keyword>
<dbReference type="OrthoDB" id="513661at2"/>
<sequence length="131" mass="13901">MRLAYSCVLIACLLPWICALIAKSGSFGKPRRNGGFDNHNPRQWLAGLQGWQARAHAAQQNGFEALPLFIAGVLLAGQAGADAVMIDRLALAFLACRLGYIGAYLADLASVRSGFWFAGVACCIGLFVVAS</sequence>
<name>A0A0R0BK73_9GAMM</name>
<proteinExistence type="predicted"/>
<dbReference type="SUPFAM" id="SSF161084">
    <property type="entry name" value="MAPEG domain-like"/>
    <property type="match status" value="1"/>
</dbReference>
<feature type="transmembrane region" description="Helical" evidence="5">
    <location>
        <begin position="89"/>
        <end position="106"/>
    </location>
</feature>
<accession>A0A0R0BK73</accession>
<keyword evidence="3 5" id="KW-1133">Transmembrane helix</keyword>
<evidence type="ECO:0000256" key="4">
    <source>
        <dbReference type="ARBA" id="ARBA00023136"/>
    </source>
</evidence>
<gene>
    <name evidence="6" type="ORF">ABB25_09720</name>
</gene>